<keyword evidence="4 5" id="KW-0720">Serine protease</keyword>
<dbReference type="GO" id="GO:0006508">
    <property type="term" value="P:proteolysis"/>
    <property type="evidence" value="ECO:0007669"/>
    <property type="project" value="UniProtKB-KW"/>
</dbReference>
<name>A0A095SGP9_9GAMM</name>
<comment type="similarity">
    <text evidence="1 5">Belongs to the peptidase S8 family.</text>
</comment>
<evidence type="ECO:0000259" key="7">
    <source>
        <dbReference type="Pfam" id="PF00082"/>
    </source>
</evidence>
<dbReference type="EMBL" id="ARXV01000014">
    <property type="protein sequence ID" value="KGD63796.1"/>
    <property type="molecule type" value="Genomic_DNA"/>
</dbReference>
<dbReference type="InterPro" id="IPR036852">
    <property type="entry name" value="Peptidase_S8/S53_dom_sf"/>
</dbReference>
<feature type="domain" description="Peptidase S8/S53" evidence="7">
    <location>
        <begin position="129"/>
        <end position="337"/>
    </location>
</feature>
<feature type="region of interest" description="Disordered" evidence="6">
    <location>
        <begin position="1"/>
        <end position="28"/>
    </location>
</feature>
<dbReference type="CDD" id="cd05561">
    <property type="entry name" value="Peptidases_S8_4"/>
    <property type="match status" value="1"/>
</dbReference>
<feature type="active site" description="Charge relay system" evidence="5">
    <location>
        <position position="170"/>
    </location>
</feature>
<dbReference type="STRING" id="1177154.Y5S_03003"/>
<protein>
    <recommendedName>
        <fullName evidence="7">Peptidase S8/S53 domain-containing protein</fullName>
    </recommendedName>
</protein>
<dbReference type="SUPFAM" id="SSF52743">
    <property type="entry name" value="Subtilisin-like"/>
    <property type="match status" value="1"/>
</dbReference>
<evidence type="ECO:0000313" key="8">
    <source>
        <dbReference type="EMBL" id="KGD63796.1"/>
    </source>
</evidence>
<dbReference type="InterPro" id="IPR023828">
    <property type="entry name" value="Peptidase_S8_Ser-AS"/>
</dbReference>
<evidence type="ECO:0000256" key="1">
    <source>
        <dbReference type="ARBA" id="ARBA00011073"/>
    </source>
</evidence>
<keyword evidence="3 5" id="KW-0378">Hydrolase</keyword>
<dbReference type="PRINTS" id="PR00723">
    <property type="entry name" value="SUBTILISIN"/>
</dbReference>
<evidence type="ECO:0000256" key="6">
    <source>
        <dbReference type="SAM" id="MobiDB-lite"/>
    </source>
</evidence>
<comment type="caution">
    <text evidence="8">The sequence shown here is derived from an EMBL/GenBank/DDBJ whole genome shotgun (WGS) entry which is preliminary data.</text>
</comment>
<sequence>MAPATAQPLAPVRGQPLAIPQQPLPPSLSRASETELVLVTTNMDAAKTVAARAAGYRWRLRQRRTLDNLGWVMSVFVASDSRELDSQLSALKAQVPELLADENHRYRLQGKGVTYGQQQIGWQVSPGCGQGAVLGQLDSAVDAAHPALQGAALEQRGFLPAGVAQASQDHGTASAALLVGNGSNNVTGLLPGATLYAASVFRQGAGGAETDSALLLEALDWLAGVPVPVVAMSLGGPRNQVLEVVLRQLHQRGMRFAAAVGNDGKRSTPQWPAAQPEVVAVTALDARKRLYRKANRGDAVDIAAPGVEIWTAKADGQYGYMTGTSFAVPFVAAALTRNPAEALMANAEDLGEPGKDAEFGAGLLRARCD</sequence>
<dbReference type="InterPro" id="IPR015500">
    <property type="entry name" value="Peptidase_S8_subtilisin-rel"/>
</dbReference>
<dbReference type="PROSITE" id="PS51892">
    <property type="entry name" value="SUBTILASE"/>
    <property type="match status" value="1"/>
</dbReference>
<reference evidence="8 9" key="1">
    <citation type="submission" date="2012-09" db="EMBL/GenBank/DDBJ databases">
        <title>Genome Sequence of alkane-degrading Bacterium Alcanivorax sp. 19-m-6.</title>
        <authorList>
            <person name="Lai Q."/>
            <person name="Shao Z."/>
        </authorList>
    </citation>
    <scope>NUCLEOTIDE SEQUENCE [LARGE SCALE GENOMIC DNA]</scope>
    <source>
        <strain evidence="8 9">19-m-6</strain>
    </source>
</reference>
<evidence type="ECO:0000256" key="2">
    <source>
        <dbReference type="ARBA" id="ARBA00022670"/>
    </source>
</evidence>
<keyword evidence="9" id="KW-1185">Reference proteome</keyword>
<feature type="compositionally biased region" description="Low complexity" evidence="6">
    <location>
        <begin position="15"/>
        <end position="28"/>
    </location>
</feature>
<evidence type="ECO:0000313" key="9">
    <source>
        <dbReference type="Proteomes" id="UP000029444"/>
    </source>
</evidence>
<dbReference type="InterPro" id="IPR000209">
    <property type="entry name" value="Peptidase_S8/S53_dom"/>
</dbReference>
<dbReference type="PATRIC" id="fig|1177154.3.peg.3044"/>
<proteinExistence type="inferred from homology"/>
<dbReference type="PANTHER" id="PTHR43806">
    <property type="entry name" value="PEPTIDASE S8"/>
    <property type="match status" value="1"/>
</dbReference>
<dbReference type="GO" id="GO:0004252">
    <property type="term" value="F:serine-type endopeptidase activity"/>
    <property type="evidence" value="ECO:0007669"/>
    <property type="project" value="UniProtKB-UniRule"/>
</dbReference>
<dbReference type="Gene3D" id="3.40.50.200">
    <property type="entry name" value="Peptidase S8/S53 domain"/>
    <property type="match status" value="1"/>
</dbReference>
<evidence type="ECO:0000256" key="3">
    <source>
        <dbReference type="ARBA" id="ARBA00022801"/>
    </source>
</evidence>
<dbReference type="PROSITE" id="PS00138">
    <property type="entry name" value="SUBTILASE_SER"/>
    <property type="match status" value="1"/>
</dbReference>
<evidence type="ECO:0000256" key="4">
    <source>
        <dbReference type="ARBA" id="ARBA00022825"/>
    </source>
</evidence>
<feature type="active site" description="Charge relay system" evidence="5">
    <location>
        <position position="138"/>
    </location>
</feature>
<dbReference type="Proteomes" id="UP000029444">
    <property type="component" value="Unassembled WGS sequence"/>
</dbReference>
<feature type="active site" description="Charge relay system" evidence="5">
    <location>
        <position position="325"/>
    </location>
</feature>
<gene>
    <name evidence="8" type="ORF">Y5S_03003</name>
</gene>
<dbReference type="InterPro" id="IPR050131">
    <property type="entry name" value="Peptidase_S8_subtilisin-like"/>
</dbReference>
<accession>A0A095SGP9</accession>
<dbReference type="eggNOG" id="COG1404">
    <property type="taxonomic scope" value="Bacteria"/>
</dbReference>
<evidence type="ECO:0000256" key="5">
    <source>
        <dbReference type="PROSITE-ProRule" id="PRU01240"/>
    </source>
</evidence>
<dbReference type="AlphaFoldDB" id="A0A095SGP9"/>
<organism evidence="8 9">
    <name type="scientific">Alcanivorax nanhaiticus</name>
    <dbReference type="NCBI Taxonomy" id="1177154"/>
    <lineage>
        <taxon>Bacteria</taxon>
        <taxon>Pseudomonadati</taxon>
        <taxon>Pseudomonadota</taxon>
        <taxon>Gammaproteobacteria</taxon>
        <taxon>Oceanospirillales</taxon>
        <taxon>Alcanivoracaceae</taxon>
        <taxon>Alcanivorax</taxon>
    </lineage>
</organism>
<dbReference type="Pfam" id="PF00082">
    <property type="entry name" value="Peptidase_S8"/>
    <property type="match status" value="1"/>
</dbReference>
<keyword evidence="2 5" id="KW-0645">Protease</keyword>
<dbReference type="PANTHER" id="PTHR43806:SF11">
    <property type="entry name" value="CEREVISIN-RELATED"/>
    <property type="match status" value="1"/>
</dbReference>